<dbReference type="AlphaFoldDB" id="A0A562VPF8"/>
<gene>
    <name evidence="2" type="ORF">JN12_01573</name>
</gene>
<dbReference type="GO" id="GO:0000150">
    <property type="term" value="F:DNA strand exchange activity"/>
    <property type="evidence" value="ECO:0007669"/>
    <property type="project" value="InterPro"/>
</dbReference>
<name>A0A562VPF8_9BACT</name>
<keyword evidence="3" id="KW-1185">Reference proteome</keyword>
<dbReference type="OrthoDB" id="9797501at2"/>
<evidence type="ECO:0000313" key="3">
    <source>
        <dbReference type="Proteomes" id="UP000319449"/>
    </source>
</evidence>
<dbReference type="EMBL" id="VLLN01000007">
    <property type="protein sequence ID" value="TWJ19770.1"/>
    <property type="molecule type" value="Genomic_DNA"/>
</dbReference>
<dbReference type="Gene3D" id="3.40.50.1390">
    <property type="entry name" value="Resolvase, N-terminal catalytic domain"/>
    <property type="match status" value="1"/>
</dbReference>
<organism evidence="2 3">
    <name type="scientific">Geobacter argillaceus</name>
    <dbReference type="NCBI Taxonomy" id="345631"/>
    <lineage>
        <taxon>Bacteria</taxon>
        <taxon>Pseudomonadati</taxon>
        <taxon>Thermodesulfobacteriota</taxon>
        <taxon>Desulfuromonadia</taxon>
        <taxon>Geobacterales</taxon>
        <taxon>Geobacteraceae</taxon>
        <taxon>Geobacter</taxon>
    </lineage>
</organism>
<evidence type="ECO:0000313" key="2">
    <source>
        <dbReference type="EMBL" id="TWJ19770.1"/>
    </source>
</evidence>
<accession>A0A562VPF8</accession>
<comment type="caution">
    <text evidence="2">The sequence shown here is derived from an EMBL/GenBank/DDBJ whole genome shotgun (WGS) entry which is preliminary data.</text>
</comment>
<proteinExistence type="predicted"/>
<protein>
    <submittedName>
        <fullName evidence="2">Resolvase-like protein</fullName>
    </submittedName>
</protein>
<dbReference type="InterPro" id="IPR006119">
    <property type="entry name" value="Resolv_N"/>
</dbReference>
<evidence type="ECO:0000259" key="1">
    <source>
        <dbReference type="Pfam" id="PF00239"/>
    </source>
</evidence>
<reference evidence="2 3" key="1">
    <citation type="submission" date="2019-07" db="EMBL/GenBank/DDBJ databases">
        <title>Genomic Encyclopedia of Archaeal and Bacterial Type Strains, Phase II (KMG-II): from individual species to whole genera.</title>
        <authorList>
            <person name="Goeker M."/>
        </authorList>
    </citation>
    <scope>NUCLEOTIDE SEQUENCE [LARGE SCALE GENOMIC DNA]</scope>
    <source>
        <strain evidence="2 3">ATCC BAA-1139</strain>
    </source>
</reference>
<dbReference type="Proteomes" id="UP000319449">
    <property type="component" value="Unassembled WGS sequence"/>
</dbReference>
<dbReference type="Pfam" id="PF00239">
    <property type="entry name" value="Resolvase"/>
    <property type="match status" value="1"/>
</dbReference>
<dbReference type="GO" id="GO:0003677">
    <property type="term" value="F:DNA binding"/>
    <property type="evidence" value="ECO:0007669"/>
    <property type="project" value="InterPro"/>
</dbReference>
<feature type="domain" description="Resolvase/invertase-type recombinase catalytic" evidence="1">
    <location>
        <begin position="3"/>
        <end position="130"/>
    </location>
</feature>
<dbReference type="InterPro" id="IPR036162">
    <property type="entry name" value="Resolvase-like_N_sf"/>
</dbReference>
<sequence>MSTNWGHNRIWILSTYFMDVQTAKTPGRKDFEAMVAFFRKQSKLPPSNEKCLTALVEKTDRFYRNATDMVAIRDVGATTHLIKEGMVIGPNSSCHEKFVHGMNVIMAERVVDNLSEETKKGMLEKAQQGIWPSFAPMGYSTSRGLIRSASSSRIRTLAPLVRLSERQVSHSNTPTDTSREKRFHRKAFLVTRLLCQHCRDG</sequence>
<dbReference type="SUPFAM" id="SSF53041">
    <property type="entry name" value="Resolvase-like"/>
    <property type="match status" value="1"/>
</dbReference>